<dbReference type="EC" id="3.6.1.-" evidence="4"/>
<comment type="cofactor">
    <cofactor evidence="4">
        <name>Mg(2+)</name>
        <dbReference type="ChEBI" id="CHEBI:18420"/>
    </cofactor>
</comment>
<reference evidence="6 7" key="1">
    <citation type="submission" date="2016-10" db="EMBL/GenBank/DDBJ databases">
        <authorList>
            <person name="de Groot N.N."/>
        </authorList>
    </citation>
    <scope>NUCLEOTIDE SEQUENCE [LARGE SCALE GENOMIC DNA]</scope>
    <source>
        <strain evidence="6 7">Nm110</strain>
    </source>
</reference>
<evidence type="ECO:0000256" key="2">
    <source>
        <dbReference type="ARBA" id="ARBA00011245"/>
    </source>
</evidence>
<evidence type="ECO:0000256" key="4">
    <source>
        <dbReference type="RuleBase" id="RU364043"/>
    </source>
</evidence>
<dbReference type="PANTHER" id="PTHR43222:SF11">
    <property type="entry name" value="PHOSPHATASE NUDJ"/>
    <property type="match status" value="1"/>
</dbReference>
<evidence type="ECO:0000256" key="1">
    <source>
        <dbReference type="ARBA" id="ARBA00007608"/>
    </source>
</evidence>
<dbReference type="RefSeq" id="WP_074665030.1">
    <property type="nucleotide sequence ID" value="NZ_FNNH01000003.1"/>
</dbReference>
<evidence type="ECO:0000259" key="5">
    <source>
        <dbReference type="PROSITE" id="PS51462"/>
    </source>
</evidence>
<evidence type="ECO:0000313" key="7">
    <source>
        <dbReference type="Proteomes" id="UP000183454"/>
    </source>
</evidence>
<dbReference type="Pfam" id="PF00293">
    <property type="entry name" value="NUDIX"/>
    <property type="match status" value="1"/>
</dbReference>
<dbReference type="InterPro" id="IPR015797">
    <property type="entry name" value="NUDIX_hydrolase-like_dom_sf"/>
</dbReference>
<dbReference type="AlphaFoldDB" id="A0A1H2R385"/>
<gene>
    <name evidence="4" type="primary">nudJ</name>
    <name evidence="6" type="ORF">SAMN05421882_1003103</name>
</gene>
<dbReference type="PANTHER" id="PTHR43222">
    <property type="entry name" value="NUDIX HYDROLASE 23"/>
    <property type="match status" value="1"/>
</dbReference>
<feature type="domain" description="Nudix hydrolase" evidence="5">
    <location>
        <begin position="2"/>
        <end position="134"/>
    </location>
</feature>
<dbReference type="InterPro" id="IPR033713">
    <property type="entry name" value="NudJ"/>
</dbReference>
<comment type="similarity">
    <text evidence="1 4">Belongs to the Nudix hydrolase family. NudJ subfamily.</text>
</comment>
<keyword evidence="4" id="KW-0460">Magnesium</keyword>
<keyword evidence="4" id="KW-0378">Hydrolase</keyword>
<dbReference type="GO" id="GO:0004787">
    <property type="term" value="F:thiamine diphosphate phosphatase activity"/>
    <property type="evidence" value="ECO:0007669"/>
    <property type="project" value="InterPro"/>
</dbReference>
<dbReference type="CDD" id="cd03675">
    <property type="entry name" value="NUDIX_Hydrolase"/>
    <property type="match status" value="1"/>
</dbReference>
<name>A0A1H2R385_9PROT</name>
<dbReference type="InterPro" id="IPR000086">
    <property type="entry name" value="NUDIX_hydrolase_dom"/>
</dbReference>
<organism evidence="6 7">
    <name type="scientific">Nitrosomonas communis</name>
    <dbReference type="NCBI Taxonomy" id="44574"/>
    <lineage>
        <taxon>Bacteria</taxon>
        <taxon>Pseudomonadati</taxon>
        <taxon>Pseudomonadota</taxon>
        <taxon>Betaproteobacteria</taxon>
        <taxon>Nitrosomonadales</taxon>
        <taxon>Nitrosomonadaceae</taxon>
        <taxon>Nitrosomonas</taxon>
    </lineage>
</organism>
<dbReference type="Gene3D" id="3.90.79.10">
    <property type="entry name" value="Nucleoside Triphosphate Pyrophosphohydrolase"/>
    <property type="match status" value="1"/>
</dbReference>
<dbReference type="GO" id="GO:0017110">
    <property type="term" value="F:nucleoside diphosphate phosphatase activity"/>
    <property type="evidence" value="ECO:0007669"/>
    <property type="project" value="InterPro"/>
</dbReference>
<dbReference type="SUPFAM" id="SSF55811">
    <property type="entry name" value="Nudix"/>
    <property type="match status" value="1"/>
</dbReference>
<dbReference type="GO" id="GO:0017111">
    <property type="term" value="F:ribonucleoside triphosphate phosphatase activity"/>
    <property type="evidence" value="ECO:0007669"/>
    <property type="project" value="InterPro"/>
</dbReference>
<proteinExistence type="inferred from homology"/>
<evidence type="ECO:0000256" key="3">
    <source>
        <dbReference type="ARBA" id="ARBA00015552"/>
    </source>
</evidence>
<dbReference type="PROSITE" id="PS51462">
    <property type="entry name" value="NUDIX"/>
    <property type="match status" value="1"/>
</dbReference>
<dbReference type="Proteomes" id="UP000183454">
    <property type="component" value="Unassembled WGS sequence"/>
</dbReference>
<accession>A0A1H2R385</accession>
<sequence>MIWKPNVTVAAVIEQNGKYLLVEEDQQELGMQLNQPAGHLEPNESIIQASIRETLEETAYTFIPQWLIGIYQWHSYAADTTFLRFALSGIVTGFDPNRTLDTGILRAAWFDLDEIHERRNCHRSPLVMQCIEDYLAGKRYPLEILIHYD</sequence>
<evidence type="ECO:0000313" key="6">
    <source>
        <dbReference type="EMBL" id="SDW13149.1"/>
    </source>
</evidence>
<dbReference type="EMBL" id="FNNH01000003">
    <property type="protein sequence ID" value="SDW13149.1"/>
    <property type="molecule type" value="Genomic_DNA"/>
</dbReference>
<protein>
    <recommendedName>
        <fullName evidence="3 4">Phosphatase NudJ</fullName>
        <ecNumber evidence="4">3.6.1.-</ecNumber>
    </recommendedName>
</protein>
<comment type="subunit">
    <text evidence="2 4">Monomer.</text>
</comment>